<dbReference type="GO" id="GO:0005737">
    <property type="term" value="C:cytoplasm"/>
    <property type="evidence" value="ECO:0007669"/>
    <property type="project" value="UniProtKB-SubCell"/>
</dbReference>
<dbReference type="InterPro" id="IPR020616">
    <property type="entry name" value="Thiolase_N"/>
</dbReference>
<comment type="catalytic activity">
    <reaction evidence="8">
        <text>2 acetyl-CoA = acetoacetyl-CoA + CoA</text>
        <dbReference type="Rhea" id="RHEA:21036"/>
        <dbReference type="ChEBI" id="CHEBI:57286"/>
        <dbReference type="ChEBI" id="CHEBI:57287"/>
        <dbReference type="ChEBI" id="CHEBI:57288"/>
        <dbReference type="EC" id="2.3.1.9"/>
    </reaction>
</comment>
<dbReference type="AlphaFoldDB" id="A0A6V8SKP6"/>
<dbReference type="NCBIfam" id="TIGR01930">
    <property type="entry name" value="AcCoA-C-Actrans"/>
    <property type="match status" value="1"/>
</dbReference>
<dbReference type="CDD" id="cd00751">
    <property type="entry name" value="thiolase"/>
    <property type="match status" value="1"/>
</dbReference>
<dbReference type="PANTHER" id="PTHR18919">
    <property type="entry name" value="ACETYL-COA C-ACYLTRANSFERASE"/>
    <property type="match status" value="1"/>
</dbReference>
<dbReference type="InterPro" id="IPR020615">
    <property type="entry name" value="Thiolase_acyl_enz_int_AS"/>
</dbReference>
<evidence type="ECO:0000256" key="4">
    <source>
        <dbReference type="ARBA" id="ARBA00022679"/>
    </source>
</evidence>
<evidence type="ECO:0000256" key="9">
    <source>
        <dbReference type="PIRSR" id="PIRSR000429-1"/>
    </source>
</evidence>
<dbReference type="InterPro" id="IPR016039">
    <property type="entry name" value="Thiolase-like"/>
</dbReference>
<dbReference type="InterPro" id="IPR020610">
    <property type="entry name" value="Thiolase_AS"/>
</dbReference>
<evidence type="ECO:0000256" key="5">
    <source>
        <dbReference type="ARBA" id="ARBA00023315"/>
    </source>
</evidence>
<dbReference type="PIRSF" id="PIRSF000429">
    <property type="entry name" value="Ac-CoA_Ac_transf"/>
    <property type="match status" value="1"/>
</dbReference>
<dbReference type="FunFam" id="3.40.47.10:FF:000010">
    <property type="entry name" value="Acetyl-CoA acetyltransferase (Thiolase)"/>
    <property type="match status" value="1"/>
</dbReference>
<feature type="domain" description="Thiolase C-terminal" evidence="12">
    <location>
        <begin position="271"/>
        <end position="392"/>
    </location>
</feature>
<keyword evidence="4 10" id="KW-0808">Transferase</keyword>
<dbReference type="Gene3D" id="3.40.47.10">
    <property type="match status" value="2"/>
</dbReference>
<evidence type="ECO:0000313" key="14">
    <source>
        <dbReference type="Proteomes" id="UP000580568"/>
    </source>
</evidence>
<comment type="subcellular location">
    <subcellularLocation>
        <location evidence="1">Cytoplasm</location>
    </subcellularLocation>
</comment>
<dbReference type="PROSITE" id="PS00099">
    <property type="entry name" value="THIOLASE_3"/>
    <property type="match status" value="1"/>
</dbReference>
<dbReference type="GO" id="GO:0003985">
    <property type="term" value="F:acetyl-CoA C-acetyltransferase activity"/>
    <property type="evidence" value="ECO:0007669"/>
    <property type="project" value="UniProtKB-EC"/>
</dbReference>
<feature type="active site" description="Acyl-thioester intermediate" evidence="9">
    <location>
        <position position="88"/>
    </location>
</feature>
<dbReference type="RefSeq" id="WP_183278726.1">
    <property type="nucleotide sequence ID" value="NZ_BLZR01000001.1"/>
</dbReference>
<accession>A0A6V8SKP6</accession>
<organism evidence="13 14">
    <name type="scientific">Clostridium fungisolvens</name>
    <dbReference type="NCBI Taxonomy" id="1604897"/>
    <lineage>
        <taxon>Bacteria</taxon>
        <taxon>Bacillati</taxon>
        <taxon>Bacillota</taxon>
        <taxon>Clostridia</taxon>
        <taxon>Eubacteriales</taxon>
        <taxon>Clostridiaceae</taxon>
        <taxon>Clostridium</taxon>
    </lineage>
</organism>
<evidence type="ECO:0000259" key="12">
    <source>
        <dbReference type="Pfam" id="PF02803"/>
    </source>
</evidence>
<evidence type="ECO:0000256" key="7">
    <source>
        <dbReference type="ARBA" id="ARBA00044137"/>
    </source>
</evidence>
<comment type="caution">
    <text evidence="13">The sequence shown here is derived from an EMBL/GenBank/DDBJ whole genome shotgun (WGS) entry which is preliminary data.</text>
</comment>
<feature type="domain" description="Thiolase N-terminal" evidence="11">
    <location>
        <begin position="4"/>
        <end position="262"/>
    </location>
</feature>
<comment type="similarity">
    <text evidence="2 10">Belongs to the thiolase-like superfamily. Thiolase family.</text>
</comment>
<evidence type="ECO:0000256" key="6">
    <source>
        <dbReference type="ARBA" id="ARBA00030755"/>
    </source>
</evidence>
<evidence type="ECO:0000256" key="10">
    <source>
        <dbReference type="RuleBase" id="RU003557"/>
    </source>
</evidence>
<feature type="active site" description="Proton acceptor" evidence="9">
    <location>
        <position position="349"/>
    </location>
</feature>
<dbReference type="InterPro" id="IPR020617">
    <property type="entry name" value="Thiolase_C"/>
</dbReference>
<evidence type="ECO:0000256" key="1">
    <source>
        <dbReference type="ARBA" id="ARBA00004496"/>
    </source>
</evidence>
<dbReference type="PROSITE" id="PS00098">
    <property type="entry name" value="THIOLASE_1"/>
    <property type="match status" value="1"/>
</dbReference>
<evidence type="ECO:0000259" key="11">
    <source>
        <dbReference type="Pfam" id="PF00108"/>
    </source>
</evidence>
<reference evidence="13 14" key="1">
    <citation type="submission" date="2020-07" db="EMBL/GenBank/DDBJ databases">
        <title>A new beta-1,3-glucan-decomposing anaerobic bacterium isolated from anoxic soil subjected to biological soil disinfestation.</title>
        <authorList>
            <person name="Ueki A."/>
            <person name="Tonouchi A."/>
        </authorList>
    </citation>
    <scope>NUCLEOTIDE SEQUENCE [LARGE SCALE GENOMIC DNA]</scope>
    <source>
        <strain evidence="13 14">TW1</strain>
    </source>
</reference>
<dbReference type="SUPFAM" id="SSF53901">
    <property type="entry name" value="Thiolase-like"/>
    <property type="match status" value="2"/>
</dbReference>
<keyword evidence="5 10" id="KW-0012">Acyltransferase</keyword>
<evidence type="ECO:0000256" key="2">
    <source>
        <dbReference type="ARBA" id="ARBA00010982"/>
    </source>
</evidence>
<proteinExistence type="inferred from homology"/>
<gene>
    <name evidence="13" type="ORF">bsdtw1_03473</name>
</gene>
<dbReference type="Pfam" id="PF02803">
    <property type="entry name" value="Thiolase_C"/>
    <property type="match status" value="1"/>
</dbReference>
<feature type="active site" description="Proton acceptor" evidence="9">
    <location>
        <position position="379"/>
    </location>
</feature>
<dbReference type="PROSITE" id="PS00737">
    <property type="entry name" value="THIOLASE_2"/>
    <property type="match status" value="1"/>
</dbReference>
<evidence type="ECO:0000256" key="8">
    <source>
        <dbReference type="ARBA" id="ARBA00051550"/>
    </source>
</evidence>
<evidence type="ECO:0000256" key="3">
    <source>
        <dbReference type="ARBA" id="ARBA00012705"/>
    </source>
</evidence>
<dbReference type="EC" id="2.3.1.9" evidence="3"/>
<dbReference type="InterPro" id="IPR002155">
    <property type="entry name" value="Thiolase"/>
</dbReference>
<dbReference type="Pfam" id="PF00108">
    <property type="entry name" value="Thiolase_N"/>
    <property type="match status" value="1"/>
</dbReference>
<dbReference type="PANTHER" id="PTHR18919:SF107">
    <property type="entry name" value="ACETYL-COA ACETYLTRANSFERASE, CYTOSOLIC"/>
    <property type="match status" value="1"/>
</dbReference>
<dbReference type="Proteomes" id="UP000580568">
    <property type="component" value="Unassembled WGS sequence"/>
</dbReference>
<dbReference type="EMBL" id="BLZR01000001">
    <property type="protein sequence ID" value="GFP77346.1"/>
    <property type="molecule type" value="Genomic_DNA"/>
</dbReference>
<protein>
    <recommendedName>
        <fullName evidence="7">Acetyl-CoA acetyltransferase</fullName>
        <ecNumber evidence="3">2.3.1.9</ecNumber>
    </recommendedName>
    <alternativeName>
        <fullName evidence="6">Acetoacetyl-CoA thiolase</fullName>
    </alternativeName>
</protein>
<name>A0A6V8SKP6_9CLOT</name>
<dbReference type="InterPro" id="IPR020613">
    <property type="entry name" value="Thiolase_CS"/>
</dbReference>
<keyword evidence="14" id="KW-1185">Reference proteome</keyword>
<sequence>MREVVIASAVRTAVGSFGGALKDVPAVDLGATVIKEALNRAGVDGALVDEVIMGNVIQAGLGQNVARQAVIKAGLPVEVSAMTINKVCGSGLRAVSLAAQMIKAGDADVVIAGGMESMSQAPYLLKTARFGQRMGDGKMVDSMINDALTDAFNNYHMGITAENIAEQWNLTREEQDAFAAASQQKAEKAVKEGRFKDEIVPVVIPQRKGEPKVFDTDEFPRFGTTAESLGKLKPAFKKDGTVTAGNASGINDGAAAFVVMSAEKAAELGIKPLAKIVSYGSKGLDPTIMGYGPFHATKKALEIANLTVEDLDLIEANEAFASQSLAVAKDLNFDMSKVNVNGGAIALGHPVGASGARILVSLLHEMEKREAKKGLATLCIGGGLGTALIVERV</sequence>
<evidence type="ECO:0000313" key="13">
    <source>
        <dbReference type="EMBL" id="GFP77346.1"/>
    </source>
</evidence>